<protein>
    <submittedName>
        <fullName evidence="2">Uncharacterized protein</fullName>
    </submittedName>
</protein>
<feature type="compositionally biased region" description="Basic and acidic residues" evidence="1">
    <location>
        <begin position="316"/>
        <end position="331"/>
    </location>
</feature>
<dbReference type="Proteomes" id="UP000566819">
    <property type="component" value="Unassembled WGS sequence"/>
</dbReference>
<feature type="region of interest" description="Disordered" evidence="1">
    <location>
        <begin position="237"/>
        <end position="358"/>
    </location>
</feature>
<feature type="compositionally biased region" description="Basic and acidic residues" evidence="1">
    <location>
        <begin position="425"/>
        <end position="458"/>
    </location>
</feature>
<organism evidence="2 3">
    <name type="scientific">Cudoniella acicularis</name>
    <dbReference type="NCBI Taxonomy" id="354080"/>
    <lineage>
        <taxon>Eukaryota</taxon>
        <taxon>Fungi</taxon>
        <taxon>Dikarya</taxon>
        <taxon>Ascomycota</taxon>
        <taxon>Pezizomycotina</taxon>
        <taxon>Leotiomycetes</taxon>
        <taxon>Helotiales</taxon>
        <taxon>Tricladiaceae</taxon>
        <taxon>Cudoniella</taxon>
    </lineage>
</organism>
<feature type="compositionally biased region" description="Polar residues" evidence="1">
    <location>
        <begin position="282"/>
        <end position="293"/>
    </location>
</feature>
<reference evidence="2 3" key="1">
    <citation type="submission" date="2020-03" db="EMBL/GenBank/DDBJ databases">
        <title>Draft Genome Sequence of Cudoniella acicularis.</title>
        <authorList>
            <person name="Buettner E."/>
            <person name="Kellner H."/>
        </authorList>
    </citation>
    <scope>NUCLEOTIDE SEQUENCE [LARGE SCALE GENOMIC DNA]</scope>
    <source>
        <strain evidence="2 3">DSM 108380</strain>
    </source>
</reference>
<keyword evidence="3" id="KW-1185">Reference proteome</keyword>
<feature type="compositionally biased region" description="Polar residues" evidence="1">
    <location>
        <begin position="253"/>
        <end position="268"/>
    </location>
</feature>
<feature type="region of interest" description="Disordered" evidence="1">
    <location>
        <begin position="87"/>
        <end position="114"/>
    </location>
</feature>
<dbReference type="EMBL" id="JAAMPI010000663">
    <property type="protein sequence ID" value="KAF4629541.1"/>
    <property type="molecule type" value="Genomic_DNA"/>
</dbReference>
<dbReference type="PANTHER" id="PTHR40623:SF1">
    <property type="match status" value="1"/>
</dbReference>
<sequence>MGFTKKWFRTGKHLKLDEERAAKGLNNDRERFATREKDEGDLFGVRALEAGFFGGVAQSRPSSPTPSYVLSPSTTIVNWGDRGTLGSLSASSSTTDLPGTSIAGPKTATTKPSPLRLEASESDLRGRVSSAANVGGIGGTYMPPLPSSRSLRSDSPAMGASTGGWVSPLDVHFSRPTTPAGPPRPISFLPKLNFPDTSKTALFVPTPSGSLGGLQSEVASIVGSEISTTSRKVVEAPAPYVPITQRGRPKLPGTQTDYASSRPGSSARSIIPTGSAEDKSEPTLSNPTVEGNKSPTPPLPSTPSFPLPVDPDLFPEDDRPWDNSNKDKAVIRDSLVTKKSVSVYQPPAPGETIPGVNAHNSVNSIAASSMYSINTEVPELPKELQGHSRTRSRSASTTQQSRSRSRSTSTSASHSRASSTHSLARTKDSVRRKFRKSSQEREHRHSRDRDQIHFDPSSHRRNRSGSVQGRAVDFDHPRESPFSNSNAASTHSTSSSTSSFESAVQKQGKDTAPKQQPGLAVSSVADAERLSVIQSFNRGRSTSEVSQNSIGDFYDSYYRQSIVAQRVSTFSQNKQPSQVSVVSQGPGPNDVRPALLRGSDGLLVSRNESGQWMGGMNMTADSNRPAAPRGPMNFNGPRGPPPRQGPNSMNGGRGPPARGPVNFNGLRGPVRQGGENGSNDGDFEGINLTMGRRAPPPPVGTLGLAGQTIQEMPSPATGSPVMDSDRFPSRI</sequence>
<gene>
    <name evidence="2" type="ORF">G7Y89_g8606</name>
</gene>
<proteinExistence type="predicted"/>
<accession>A0A8H4RIU9</accession>
<feature type="compositionally biased region" description="Low complexity" evidence="1">
    <location>
        <begin position="393"/>
        <end position="422"/>
    </location>
</feature>
<dbReference type="PANTHER" id="PTHR40623">
    <property type="entry name" value="INTEGRAL MEMBRANE PROTEIN"/>
    <property type="match status" value="1"/>
</dbReference>
<name>A0A8H4RIU9_9HELO</name>
<dbReference type="OrthoDB" id="5361354at2759"/>
<evidence type="ECO:0000256" key="1">
    <source>
        <dbReference type="SAM" id="MobiDB-lite"/>
    </source>
</evidence>
<feature type="region of interest" description="Disordered" evidence="1">
    <location>
        <begin position="622"/>
        <end position="731"/>
    </location>
</feature>
<comment type="caution">
    <text evidence="2">The sequence shown here is derived from an EMBL/GenBank/DDBJ whole genome shotgun (WGS) entry which is preliminary data.</text>
</comment>
<evidence type="ECO:0000313" key="3">
    <source>
        <dbReference type="Proteomes" id="UP000566819"/>
    </source>
</evidence>
<evidence type="ECO:0000313" key="2">
    <source>
        <dbReference type="EMBL" id="KAF4629541.1"/>
    </source>
</evidence>
<dbReference type="AlphaFoldDB" id="A0A8H4RIU9"/>
<feature type="region of interest" description="Disordered" evidence="1">
    <location>
        <begin position="376"/>
        <end position="523"/>
    </location>
</feature>
<feature type="compositionally biased region" description="Pro residues" evidence="1">
    <location>
        <begin position="295"/>
        <end position="309"/>
    </location>
</feature>
<feature type="compositionally biased region" description="Low complexity" evidence="1">
    <location>
        <begin position="482"/>
        <end position="503"/>
    </location>
</feature>